<evidence type="ECO:0000313" key="1">
    <source>
        <dbReference type="EMBL" id="KAJ8630546.1"/>
    </source>
</evidence>
<comment type="caution">
    <text evidence="1">The sequence shown here is derived from an EMBL/GenBank/DDBJ whole genome shotgun (WGS) entry which is preliminary data.</text>
</comment>
<evidence type="ECO:0000313" key="2">
    <source>
        <dbReference type="Proteomes" id="UP001234297"/>
    </source>
</evidence>
<keyword evidence="2" id="KW-1185">Reference proteome</keyword>
<dbReference type="Proteomes" id="UP001234297">
    <property type="component" value="Chromosome 7"/>
</dbReference>
<dbReference type="EMBL" id="CM056815">
    <property type="protein sequence ID" value="KAJ8630546.1"/>
    <property type="molecule type" value="Genomic_DNA"/>
</dbReference>
<accession>A0ACC2LBG7</accession>
<name>A0ACC2LBG7_PERAE</name>
<proteinExistence type="predicted"/>
<gene>
    <name evidence="1" type="ORF">MRB53_023869</name>
</gene>
<reference evidence="1 2" key="1">
    <citation type="journal article" date="2022" name="Hortic Res">
        <title>A haplotype resolved chromosomal level avocado genome allows analysis of novel avocado genes.</title>
        <authorList>
            <person name="Nath O."/>
            <person name="Fletcher S.J."/>
            <person name="Hayward A."/>
            <person name="Shaw L.M."/>
            <person name="Masouleh A.K."/>
            <person name="Furtado A."/>
            <person name="Henry R.J."/>
            <person name="Mitter N."/>
        </authorList>
    </citation>
    <scope>NUCLEOTIDE SEQUENCE [LARGE SCALE GENOMIC DNA]</scope>
    <source>
        <strain evidence="2">cv. Hass</strain>
    </source>
</reference>
<sequence>MENLQPGPLDNSILYDQESHISKRVWHGKEAGPLRCIPTSNHDSWEINDRREGWTASQVQKKKDICCSEISQVLLVDMAP</sequence>
<protein>
    <submittedName>
        <fullName evidence="1">Uncharacterized protein</fullName>
    </submittedName>
</protein>
<organism evidence="1 2">
    <name type="scientific">Persea americana</name>
    <name type="common">Avocado</name>
    <dbReference type="NCBI Taxonomy" id="3435"/>
    <lineage>
        <taxon>Eukaryota</taxon>
        <taxon>Viridiplantae</taxon>
        <taxon>Streptophyta</taxon>
        <taxon>Embryophyta</taxon>
        <taxon>Tracheophyta</taxon>
        <taxon>Spermatophyta</taxon>
        <taxon>Magnoliopsida</taxon>
        <taxon>Magnoliidae</taxon>
        <taxon>Laurales</taxon>
        <taxon>Lauraceae</taxon>
        <taxon>Persea</taxon>
    </lineage>
</organism>